<evidence type="ECO:0000313" key="1">
    <source>
        <dbReference type="EMBL" id="JAH90196.1"/>
    </source>
</evidence>
<sequence>MLRDDYKYSAASVTDLTLKRKPQSIRVQLDYDRGRCPSSTPVTCHPFTLLATHSERECSHSFLPVTATMAITLQSCRSAHLK</sequence>
<reference evidence="1" key="2">
    <citation type="journal article" date="2015" name="Fish Shellfish Immunol.">
        <title>Early steps in the European eel (Anguilla anguilla)-Vibrio vulnificus interaction in the gills: Role of the RtxA13 toxin.</title>
        <authorList>
            <person name="Callol A."/>
            <person name="Pajuelo D."/>
            <person name="Ebbesson L."/>
            <person name="Teles M."/>
            <person name="MacKenzie S."/>
            <person name="Amaro C."/>
        </authorList>
    </citation>
    <scope>NUCLEOTIDE SEQUENCE</scope>
</reference>
<organism evidence="1">
    <name type="scientific">Anguilla anguilla</name>
    <name type="common">European freshwater eel</name>
    <name type="synonym">Muraena anguilla</name>
    <dbReference type="NCBI Taxonomy" id="7936"/>
    <lineage>
        <taxon>Eukaryota</taxon>
        <taxon>Metazoa</taxon>
        <taxon>Chordata</taxon>
        <taxon>Craniata</taxon>
        <taxon>Vertebrata</taxon>
        <taxon>Euteleostomi</taxon>
        <taxon>Actinopterygii</taxon>
        <taxon>Neopterygii</taxon>
        <taxon>Teleostei</taxon>
        <taxon>Anguilliformes</taxon>
        <taxon>Anguillidae</taxon>
        <taxon>Anguilla</taxon>
    </lineage>
</organism>
<reference evidence="1" key="1">
    <citation type="submission" date="2014-11" db="EMBL/GenBank/DDBJ databases">
        <authorList>
            <person name="Amaro Gonzalez C."/>
        </authorList>
    </citation>
    <scope>NUCLEOTIDE SEQUENCE</scope>
</reference>
<protein>
    <submittedName>
        <fullName evidence="1">Uncharacterized protein</fullName>
    </submittedName>
</protein>
<dbReference type="AlphaFoldDB" id="A0A0E9WIQ9"/>
<proteinExistence type="predicted"/>
<accession>A0A0E9WIQ9</accession>
<name>A0A0E9WIQ9_ANGAN</name>
<dbReference type="EMBL" id="GBXM01018381">
    <property type="protein sequence ID" value="JAH90196.1"/>
    <property type="molecule type" value="Transcribed_RNA"/>
</dbReference>